<organism evidence="2 3">
    <name type="scientific">Stylosanthes scabra</name>
    <dbReference type="NCBI Taxonomy" id="79078"/>
    <lineage>
        <taxon>Eukaryota</taxon>
        <taxon>Viridiplantae</taxon>
        <taxon>Streptophyta</taxon>
        <taxon>Embryophyta</taxon>
        <taxon>Tracheophyta</taxon>
        <taxon>Spermatophyta</taxon>
        <taxon>Magnoliopsida</taxon>
        <taxon>eudicotyledons</taxon>
        <taxon>Gunneridae</taxon>
        <taxon>Pentapetalae</taxon>
        <taxon>rosids</taxon>
        <taxon>fabids</taxon>
        <taxon>Fabales</taxon>
        <taxon>Fabaceae</taxon>
        <taxon>Papilionoideae</taxon>
        <taxon>50 kb inversion clade</taxon>
        <taxon>dalbergioids sensu lato</taxon>
        <taxon>Dalbergieae</taxon>
        <taxon>Pterocarpus clade</taxon>
        <taxon>Stylosanthes</taxon>
    </lineage>
</organism>
<feature type="non-terminal residue" evidence="2">
    <location>
        <position position="1"/>
    </location>
</feature>
<dbReference type="Proteomes" id="UP001341840">
    <property type="component" value="Unassembled WGS sequence"/>
</dbReference>
<accession>A0ABU6WPV5</accession>
<gene>
    <name evidence="2" type="ORF">PIB30_076126</name>
</gene>
<keyword evidence="3" id="KW-1185">Reference proteome</keyword>
<protein>
    <submittedName>
        <fullName evidence="2">Uncharacterized protein</fullName>
    </submittedName>
</protein>
<comment type="caution">
    <text evidence="2">The sequence shown here is derived from an EMBL/GenBank/DDBJ whole genome shotgun (WGS) entry which is preliminary data.</text>
</comment>
<dbReference type="EMBL" id="JASCZI010182232">
    <property type="protein sequence ID" value="MED6187404.1"/>
    <property type="molecule type" value="Genomic_DNA"/>
</dbReference>
<sequence>ITSEPKMVDAQHKNEGGDENIPLFTSEKGMIRQNQNIQQMEAPLRELFERQTREAEIAFEAMKRAEAMAARQQALLD</sequence>
<reference evidence="2 3" key="1">
    <citation type="journal article" date="2023" name="Plants (Basel)">
        <title>Bridging the Gap: Combining Genomics and Transcriptomics Approaches to Understand Stylosanthes scabra, an Orphan Legume from the Brazilian Caatinga.</title>
        <authorList>
            <person name="Ferreira-Neto J.R.C."/>
            <person name="da Silva M.D."/>
            <person name="Binneck E."/>
            <person name="de Melo N.F."/>
            <person name="da Silva R.H."/>
            <person name="de Melo A.L.T.M."/>
            <person name="Pandolfi V."/>
            <person name="Bustamante F.O."/>
            <person name="Brasileiro-Vidal A.C."/>
            <person name="Benko-Iseppon A.M."/>
        </authorList>
    </citation>
    <scope>NUCLEOTIDE SEQUENCE [LARGE SCALE GENOMIC DNA]</scope>
    <source>
        <tissue evidence="2">Leaves</tissue>
    </source>
</reference>
<feature type="region of interest" description="Disordered" evidence="1">
    <location>
        <begin position="1"/>
        <end position="20"/>
    </location>
</feature>
<name>A0ABU6WPV5_9FABA</name>
<evidence type="ECO:0000256" key="1">
    <source>
        <dbReference type="SAM" id="MobiDB-lite"/>
    </source>
</evidence>
<proteinExistence type="predicted"/>
<evidence type="ECO:0000313" key="2">
    <source>
        <dbReference type="EMBL" id="MED6187404.1"/>
    </source>
</evidence>
<evidence type="ECO:0000313" key="3">
    <source>
        <dbReference type="Proteomes" id="UP001341840"/>
    </source>
</evidence>
<feature type="compositionally biased region" description="Basic and acidic residues" evidence="1">
    <location>
        <begin position="1"/>
        <end position="16"/>
    </location>
</feature>